<organism evidence="1 2">
    <name type="scientific">Trifolium medium</name>
    <dbReference type="NCBI Taxonomy" id="97028"/>
    <lineage>
        <taxon>Eukaryota</taxon>
        <taxon>Viridiplantae</taxon>
        <taxon>Streptophyta</taxon>
        <taxon>Embryophyta</taxon>
        <taxon>Tracheophyta</taxon>
        <taxon>Spermatophyta</taxon>
        <taxon>Magnoliopsida</taxon>
        <taxon>eudicotyledons</taxon>
        <taxon>Gunneridae</taxon>
        <taxon>Pentapetalae</taxon>
        <taxon>rosids</taxon>
        <taxon>fabids</taxon>
        <taxon>Fabales</taxon>
        <taxon>Fabaceae</taxon>
        <taxon>Papilionoideae</taxon>
        <taxon>50 kb inversion clade</taxon>
        <taxon>NPAAA clade</taxon>
        <taxon>Hologalegina</taxon>
        <taxon>IRL clade</taxon>
        <taxon>Trifolieae</taxon>
        <taxon>Trifolium</taxon>
    </lineage>
</organism>
<proteinExistence type="predicted"/>
<comment type="caution">
    <text evidence="1">The sequence shown here is derived from an EMBL/GenBank/DDBJ whole genome shotgun (WGS) entry which is preliminary data.</text>
</comment>
<evidence type="ECO:0000313" key="2">
    <source>
        <dbReference type="Proteomes" id="UP000265520"/>
    </source>
</evidence>
<dbReference type="AlphaFoldDB" id="A0A392VB68"/>
<name>A0A392VB68_9FABA</name>
<sequence length="31" mass="3531">TLCCRSRSGLRLMEESKRVEMKTSGGRFQIA</sequence>
<dbReference type="EMBL" id="LXQA011074021">
    <property type="protein sequence ID" value="MCI83730.1"/>
    <property type="molecule type" value="Genomic_DNA"/>
</dbReference>
<evidence type="ECO:0000313" key="1">
    <source>
        <dbReference type="EMBL" id="MCI83730.1"/>
    </source>
</evidence>
<protein>
    <submittedName>
        <fullName evidence="1">Uncharacterized protein</fullName>
    </submittedName>
</protein>
<keyword evidence="2" id="KW-1185">Reference proteome</keyword>
<feature type="non-terminal residue" evidence="1">
    <location>
        <position position="1"/>
    </location>
</feature>
<reference evidence="1 2" key="1">
    <citation type="journal article" date="2018" name="Front. Plant Sci.">
        <title>Red Clover (Trifolium pratense) and Zigzag Clover (T. medium) - A Picture of Genomic Similarities and Differences.</title>
        <authorList>
            <person name="Dluhosova J."/>
            <person name="Istvanek J."/>
            <person name="Nedelnik J."/>
            <person name="Repkova J."/>
        </authorList>
    </citation>
    <scope>NUCLEOTIDE SEQUENCE [LARGE SCALE GENOMIC DNA]</scope>
    <source>
        <strain evidence="2">cv. 10/8</strain>
        <tissue evidence="1">Leaf</tissue>
    </source>
</reference>
<dbReference type="Proteomes" id="UP000265520">
    <property type="component" value="Unassembled WGS sequence"/>
</dbReference>
<accession>A0A392VB68</accession>